<comment type="caution">
    <text evidence="2">The sequence shown here is derived from an EMBL/GenBank/DDBJ whole genome shotgun (WGS) entry which is preliminary data.</text>
</comment>
<name>A0A8K0G610_IGNLU</name>
<dbReference type="PANTHER" id="PTHR47055">
    <property type="entry name" value="DDE_TNP_1_7 DOMAIN-CONTAINING PROTEIN"/>
    <property type="match status" value="1"/>
</dbReference>
<dbReference type="GO" id="GO:0043565">
    <property type="term" value="F:sequence-specific DNA binding"/>
    <property type="evidence" value="ECO:0007669"/>
    <property type="project" value="TreeGrafter"/>
</dbReference>
<gene>
    <name evidence="2" type="ORF">ILUMI_16391</name>
</gene>
<keyword evidence="3" id="KW-1185">Reference proteome</keyword>
<evidence type="ECO:0000313" key="2">
    <source>
        <dbReference type="EMBL" id="KAF2889782.1"/>
    </source>
</evidence>
<dbReference type="InterPro" id="IPR029526">
    <property type="entry name" value="PGBD"/>
</dbReference>
<dbReference type="Pfam" id="PF13843">
    <property type="entry name" value="DDE_Tnp_1_7"/>
    <property type="match status" value="1"/>
</dbReference>
<evidence type="ECO:0000259" key="1">
    <source>
        <dbReference type="Pfam" id="PF13843"/>
    </source>
</evidence>
<reference evidence="2" key="1">
    <citation type="submission" date="2019-08" db="EMBL/GenBank/DDBJ databases">
        <title>The genome of the North American firefly Photinus pyralis.</title>
        <authorList>
            <consortium name="Photinus pyralis genome working group"/>
            <person name="Fallon T.R."/>
            <person name="Sander Lower S.E."/>
            <person name="Weng J.-K."/>
        </authorList>
    </citation>
    <scope>NUCLEOTIDE SEQUENCE</scope>
    <source>
        <strain evidence="2">TRF0915ILg1</strain>
        <tissue evidence="2">Whole body</tissue>
    </source>
</reference>
<dbReference type="InterPro" id="IPR052638">
    <property type="entry name" value="PiggyBac_TE-derived"/>
</dbReference>
<feature type="domain" description="PiggyBac transposable element-derived protein" evidence="1">
    <location>
        <begin position="110"/>
        <end position="173"/>
    </location>
</feature>
<organism evidence="2 3">
    <name type="scientific">Ignelater luminosus</name>
    <name type="common">Cucubano</name>
    <name type="synonym">Pyrophorus luminosus</name>
    <dbReference type="NCBI Taxonomy" id="2038154"/>
    <lineage>
        <taxon>Eukaryota</taxon>
        <taxon>Metazoa</taxon>
        <taxon>Ecdysozoa</taxon>
        <taxon>Arthropoda</taxon>
        <taxon>Hexapoda</taxon>
        <taxon>Insecta</taxon>
        <taxon>Pterygota</taxon>
        <taxon>Neoptera</taxon>
        <taxon>Endopterygota</taxon>
        <taxon>Coleoptera</taxon>
        <taxon>Polyphaga</taxon>
        <taxon>Elateriformia</taxon>
        <taxon>Elateroidea</taxon>
        <taxon>Elateridae</taxon>
        <taxon>Agrypninae</taxon>
        <taxon>Pyrophorini</taxon>
        <taxon>Ignelater</taxon>
    </lineage>
</organism>
<dbReference type="Proteomes" id="UP000801492">
    <property type="component" value="Unassembled WGS sequence"/>
</dbReference>
<dbReference type="PANTHER" id="PTHR47055:SF3">
    <property type="entry name" value="PHORBOL-ESTER_DAG-TYPE DOMAIN-CONTAINING PROTEIN"/>
    <property type="match status" value="1"/>
</dbReference>
<dbReference type="EMBL" id="VTPC01062581">
    <property type="protein sequence ID" value="KAF2889782.1"/>
    <property type="molecule type" value="Genomic_DNA"/>
</dbReference>
<accession>A0A8K0G610</accession>
<proteinExistence type="predicted"/>
<sequence length="179" mass="20926">MAEQLIHFERSFTLENALYMLEDDNNYAERVENITIFPPVNATSELTDEDSADGDFSFEDDVPLSELRKSLPSKPCKENTRKLSLGKQRFVNYTTSKFDDTYSPENLDGPLQVSSKFFDDHLIELIVRESNRYAQQRNRKGNIESHEIKGFIGIFILSGYIQVKKRRIFWQRERMGIMN</sequence>
<evidence type="ECO:0000313" key="3">
    <source>
        <dbReference type="Proteomes" id="UP000801492"/>
    </source>
</evidence>
<dbReference type="AlphaFoldDB" id="A0A8K0G610"/>
<protein>
    <recommendedName>
        <fullName evidence="1">PiggyBac transposable element-derived protein domain-containing protein</fullName>
    </recommendedName>
</protein>
<dbReference type="OrthoDB" id="6762366at2759"/>